<sequence length="219" mass="23641">MTFRFRGLALVALTMALALLLAPRASADAYTDELVAHFNAETHVVTDPGARPPLRNVGELNRQILAGPWTWSPQPPVWVAAVAPGNSGVTTADAIHGAMSAREPKFSGVIVVIDSHGYHVRAYKVPKVIADRVDELMNQSATEHGPDPYATTSAFVSRLAGVNVPANAPVATSSVAHEKHDEWAWLKVTLVISGIALAMGALLWIVVRRNRKHRKPIDK</sequence>
<dbReference type="EMBL" id="CP015267">
    <property type="protein sequence ID" value="ASL16725.1"/>
    <property type="molecule type" value="Genomic_DNA"/>
</dbReference>
<feature type="transmembrane region" description="Helical" evidence="1">
    <location>
        <begin position="183"/>
        <end position="207"/>
    </location>
</feature>
<evidence type="ECO:0000313" key="6">
    <source>
        <dbReference type="Proteomes" id="UP001529272"/>
    </source>
</evidence>
<evidence type="ECO:0000313" key="4">
    <source>
        <dbReference type="EMBL" id="MDM3925645.1"/>
    </source>
</evidence>
<dbReference type="Proteomes" id="UP001529272">
    <property type="component" value="Unassembled WGS sequence"/>
</dbReference>
<keyword evidence="2" id="KW-0732">Signal</keyword>
<evidence type="ECO:0000256" key="2">
    <source>
        <dbReference type="SAM" id="SignalP"/>
    </source>
</evidence>
<evidence type="ECO:0008006" key="7">
    <source>
        <dbReference type="Google" id="ProtNLM"/>
    </source>
</evidence>
<reference evidence="4" key="4">
    <citation type="submission" date="2023-06" db="EMBL/GenBank/DDBJ databases">
        <authorList>
            <person name="Spilker T."/>
        </authorList>
    </citation>
    <scope>NUCLEOTIDE SEQUENCE</scope>
    <source>
        <strain evidence="4">FLAC1071</strain>
    </source>
</reference>
<dbReference type="AlphaFoldDB" id="A0A7U5MNC5"/>
<dbReference type="Proteomes" id="UP000198286">
    <property type="component" value="Chromosome"/>
</dbReference>
<evidence type="ECO:0000313" key="3">
    <source>
        <dbReference type="EMBL" id="ASL16725.1"/>
    </source>
</evidence>
<proteinExistence type="predicted"/>
<reference evidence="4 6" key="3">
    <citation type="submission" date="2023-06" db="EMBL/GenBank/DDBJ databases">
        <title>Itaconate inhibition of nontuberculous mycobacteria.</title>
        <authorList>
            <person name="Breen P."/>
            <person name="Zimbric M."/>
            <person name="Caverly L."/>
        </authorList>
    </citation>
    <scope>NUCLEOTIDE SEQUENCE [LARGE SCALE GENOMIC DNA]</scope>
    <source>
        <strain evidence="4 6">FLAC1071</strain>
    </source>
</reference>
<dbReference type="EMBL" id="JASZZX010000003">
    <property type="protein sequence ID" value="MDM3925645.1"/>
    <property type="molecule type" value="Genomic_DNA"/>
</dbReference>
<keyword evidence="1" id="KW-1133">Transmembrane helix</keyword>
<feature type="signal peptide" evidence="2">
    <location>
        <begin position="1"/>
        <end position="27"/>
    </location>
</feature>
<keyword evidence="1" id="KW-0472">Membrane</keyword>
<keyword evidence="6" id="KW-1185">Reference proteome</keyword>
<accession>A0A7U5MNC5</accession>
<gene>
    <name evidence="3" type="ORF">MYCOZU2_04356</name>
    <name evidence="4" type="ORF">QRB35_06350</name>
</gene>
<protein>
    <recommendedName>
        <fullName evidence="7">TPM domain-containing protein</fullName>
    </recommendedName>
</protein>
<organism evidence="3 5">
    <name type="scientific">Mycobacterium intracellulare subsp. chimaera</name>
    <dbReference type="NCBI Taxonomy" id="222805"/>
    <lineage>
        <taxon>Bacteria</taxon>
        <taxon>Bacillati</taxon>
        <taxon>Actinomycetota</taxon>
        <taxon>Actinomycetes</taxon>
        <taxon>Mycobacteriales</taxon>
        <taxon>Mycobacteriaceae</taxon>
        <taxon>Mycobacterium</taxon>
        <taxon>Mycobacterium avium complex (MAC)</taxon>
    </lineage>
</organism>
<dbReference type="RefSeq" id="WP_065507746.1">
    <property type="nucleotide sequence ID" value="NZ_CP015267.1"/>
</dbReference>
<reference evidence="3 5" key="1">
    <citation type="journal article" date="2017" name="Lancet Infect. Dis.">
        <title>Global outbreak of severe Mycobacterium chimaera disease after cardiac surgery: a molecular epidemiological study.</title>
        <authorList>
            <person name="van Ingen J."/>
            <person name="Kohl T."/>
            <person name="Kranzer K."/>
            <person name="Hasse B."/>
            <person name="Keller P."/>
            <person name="Szafranska A."/>
            <person name="Hillemann D."/>
            <person name="Chand M."/>
            <person name="Schreiber P."/>
            <person name="Sommerstein R."/>
            <person name="Berger C."/>
            <person name="Genoni M."/>
            <person name="Ruegg C."/>
            <person name="Troillet N."/>
            <person name="Widmer A.F."/>
            <person name="Becker S.L."/>
            <person name="Herrmann M."/>
            <person name="Eckmanns T."/>
            <person name="Haller S."/>
            <person name="Hoeller C."/>
            <person name="Debast S.B."/>
            <person name="Wolfhagen M.J."/>
            <person name="Hopman J."/>
            <person name="Kluytmans J."/>
            <person name="Langelaar M."/>
            <person name="Notermans D.W."/>
            <person name="ten Oever J."/>
            <person name="van den Barselaar P."/>
            <person name="Vonk A.B.A."/>
            <person name="Vos M.C."/>
            <person name="Ahmed N."/>
            <person name="Brown T."/>
            <person name="Crook D."/>
            <person name="Lamagni T."/>
            <person name="Phin N."/>
            <person name="Smith E.G."/>
            <person name="Zambon M."/>
            <person name="Serr A."/>
            <person name="Goetting T."/>
            <person name="Ebner W."/>
            <person name="Thuermer A."/>
            <person name="Utpatel C."/>
            <person name="Sproer C."/>
            <person name="Bunk B."/>
            <person name="Nubel U."/>
            <person name="Bloemberg G."/>
            <person name="Bottger E."/>
            <person name="Niemann S."/>
            <person name="Wagner D."/>
            <person name="Sax H."/>
        </authorList>
    </citation>
    <scope>NUCLEOTIDE SEQUENCE [LARGE SCALE GENOMIC DNA]</scope>
    <source>
        <strain evidence="3 5">ZUERICH-2</strain>
    </source>
</reference>
<reference evidence="6" key="2">
    <citation type="submission" date="2023-06" db="EMBL/GenBank/DDBJ databases">
        <title>Itaconate inhibition of nontuberculous mycobacteria.</title>
        <authorList>
            <person name="Spilker T."/>
        </authorList>
    </citation>
    <scope>NUCLEOTIDE SEQUENCE [LARGE SCALE GENOMIC DNA]</scope>
    <source>
        <strain evidence="6">FLAC1071</strain>
    </source>
</reference>
<keyword evidence="1" id="KW-0812">Transmembrane</keyword>
<evidence type="ECO:0000313" key="5">
    <source>
        <dbReference type="Proteomes" id="UP000198286"/>
    </source>
</evidence>
<name>A0A7U5MNC5_MYCIT</name>
<feature type="chain" id="PRO_5030556108" description="TPM domain-containing protein" evidence="2">
    <location>
        <begin position="28"/>
        <end position="219"/>
    </location>
</feature>
<evidence type="ECO:0000256" key="1">
    <source>
        <dbReference type="SAM" id="Phobius"/>
    </source>
</evidence>